<keyword evidence="2" id="KW-1185">Reference proteome</keyword>
<accession>A0A7X5LIB9</accession>
<dbReference type="RefSeq" id="WP_163083511.1">
    <property type="nucleotide sequence ID" value="NZ_JAAAWN010000002.1"/>
</dbReference>
<gene>
    <name evidence="1" type="ORF">GTH32_01685</name>
</gene>
<dbReference type="NCBIfam" id="NF041366">
    <property type="entry name" value="GntA_guanitoxin"/>
    <property type="match status" value="1"/>
</dbReference>
<dbReference type="Proteomes" id="UP000470213">
    <property type="component" value="Unassembled WGS sequence"/>
</dbReference>
<dbReference type="InterPro" id="IPR014988">
    <property type="entry name" value="Uncharacterised_YqcI/YcgG"/>
</dbReference>
<sequence length="222" mass="25523">MSIAPMNATESVKQFIAQPQFPCAGAKTALAKDQITVKRYDDMRCEGNNVDLLADIYEFAENFDLEEHMYSSFVCVFDQPETFSEIEFEDALWAKLQQLHDIDCRLNPWDETVSSDPASTNFSYSLGSKAFFIIGLHPNATRRSRKFHRPAIVFNLHAQFEHLREQGKFEVFRDHIREKDAAFCGDKNASLSNHGDESEARQYSGRKVEADWQCPFHKVNNN</sequence>
<proteinExistence type="predicted"/>
<dbReference type="PANTHER" id="PTHR40045:SF1">
    <property type="entry name" value="YQCI_YCGG FAMILY PROTEIN"/>
    <property type="match status" value="1"/>
</dbReference>
<evidence type="ECO:0000313" key="2">
    <source>
        <dbReference type="Proteomes" id="UP000470213"/>
    </source>
</evidence>
<dbReference type="PANTHER" id="PTHR40045">
    <property type="entry name" value="YCGG FAMILY PROTEIN"/>
    <property type="match status" value="1"/>
</dbReference>
<dbReference type="EMBL" id="JAAAWN010000002">
    <property type="protein sequence ID" value="NDV89906.1"/>
    <property type="molecule type" value="Genomic_DNA"/>
</dbReference>
<evidence type="ECO:0000313" key="1">
    <source>
        <dbReference type="EMBL" id="NDV89906.1"/>
    </source>
</evidence>
<dbReference type="AlphaFoldDB" id="A0A7X5LIB9"/>
<organism evidence="1 2">
    <name type="scientific">Alteromonas profundi</name>
    <dbReference type="NCBI Taxonomy" id="2696062"/>
    <lineage>
        <taxon>Bacteria</taxon>
        <taxon>Pseudomonadati</taxon>
        <taxon>Pseudomonadota</taxon>
        <taxon>Gammaproteobacteria</taxon>
        <taxon>Alteromonadales</taxon>
        <taxon>Alteromonadaceae</taxon>
        <taxon>Alteromonas/Salinimonas group</taxon>
        <taxon>Alteromonas</taxon>
    </lineage>
</organism>
<name>A0A7X5LIB9_9ALTE</name>
<reference evidence="1 2" key="1">
    <citation type="submission" date="2020-01" db="EMBL/GenBank/DDBJ databases">
        <authorList>
            <person name="Chen J."/>
            <person name="Zhu S."/>
            <person name="Yang J."/>
        </authorList>
    </citation>
    <scope>NUCLEOTIDE SEQUENCE [LARGE SCALE GENOMIC DNA]</scope>
    <source>
        <strain evidence="1 2">345S023</strain>
    </source>
</reference>
<protein>
    <submittedName>
        <fullName evidence="1">YqcI/YcgG family protein</fullName>
    </submittedName>
</protein>
<comment type="caution">
    <text evidence="1">The sequence shown here is derived from an EMBL/GenBank/DDBJ whole genome shotgun (WGS) entry which is preliminary data.</text>
</comment>
<dbReference type="Pfam" id="PF08892">
    <property type="entry name" value="YqcI_YcgG"/>
    <property type="match status" value="1"/>
</dbReference>